<gene>
    <name evidence="3" type="ORF">A6302_04176</name>
</gene>
<feature type="chain" id="PRO_5009128827" description="DUF2147 domain-containing protein" evidence="1">
    <location>
        <begin position="27"/>
        <end position="155"/>
    </location>
</feature>
<name>A0A1E3GWY3_9HYPH</name>
<dbReference type="EMBL" id="MCRJ01000165">
    <property type="protein sequence ID" value="ODN68524.1"/>
    <property type="molecule type" value="Genomic_DNA"/>
</dbReference>
<evidence type="ECO:0000259" key="2">
    <source>
        <dbReference type="Pfam" id="PF09917"/>
    </source>
</evidence>
<dbReference type="Pfam" id="PF09917">
    <property type="entry name" value="DUF2147"/>
    <property type="match status" value="1"/>
</dbReference>
<keyword evidence="1" id="KW-0732">Signal</keyword>
<feature type="domain" description="DUF2147" evidence="2">
    <location>
        <begin position="36"/>
        <end position="152"/>
    </location>
</feature>
<keyword evidence="4" id="KW-1185">Reference proteome</keyword>
<dbReference type="PANTHER" id="PTHR36919:SF2">
    <property type="entry name" value="BLL6627 PROTEIN"/>
    <property type="match status" value="1"/>
</dbReference>
<protein>
    <recommendedName>
        <fullName evidence="2">DUF2147 domain-containing protein</fullName>
    </recommendedName>
</protein>
<comment type="caution">
    <text evidence="3">The sequence shown here is derived from an EMBL/GenBank/DDBJ whole genome shotgun (WGS) entry which is preliminary data.</text>
</comment>
<feature type="signal peptide" evidence="1">
    <location>
        <begin position="1"/>
        <end position="26"/>
    </location>
</feature>
<proteinExistence type="predicted"/>
<accession>A0A1E3GWY3</accession>
<sequence>MTVNRRARPFVAAMVLFAVGIGAAMAESAPSDAILGTWATSDGNLVIRVYDAGDTYAARFVYGALVVEADGRTLKTDEKNPDPSLRSRSLADVDFVSELTFDAGDQSWEDGVLYQASTGATASARVTMDGEALNLRAYRGTPLLGRTIVFQRQAD</sequence>
<dbReference type="OrthoDB" id="9811671at2"/>
<organism evidence="3 4">
    <name type="scientific">Methylobrevis pamukkalensis</name>
    <dbReference type="NCBI Taxonomy" id="1439726"/>
    <lineage>
        <taxon>Bacteria</taxon>
        <taxon>Pseudomonadati</taxon>
        <taxon>Pseudomonadota</taxon>
        <taxon>Alphaproteobacteria</taxon>
        <taxon>Hyphomicrobiales</taxon>
        <taxon>Pleomorphomonadaceae</taxon>
        <taxon>Methylobrevis</taxon>
    </lineage>
</organism>
<evidence type="ECO:0000256" key="1">
    <source>
        <dbReference type="SAM" id="SignalP"/>
    </source>
</evidence>
<dbReference type="Proteomes" id="UP000094622">
    <property type="component" value="Unassembled WGS sequence"/>
</dbReference>
<dbReference type="InterPro" id="IPR019223">
    <property type="entry name" value="DUF2147"/>
</dbReference>
<dbReference type="PANTHER" id="PTHR36919">
    <property type="entry name" value="BLR1215 PROTEIN"/>
    <property type="match status" value="1"/>
</dbReference>
<dbReference type="AlphaFoldDB" id="A0A1E3GWY3"/>
<evidence type="ECO:0000313" key="4">
    <source>
        <dbReference type="Proteomes" id="UP000094622"/>
    </source>
</evidence>
<reference evidence="3 4" key="1">
    <citation type="submission" date="2016-07" db="EMBL/GenBank/DDBJ databases">
        <title>Draft Genome Sequence of Methylobrevis pamukkalensis PK2.</title>
        <authorList>
            <person name="Vasilenko O.V."/>
            <person name="Doronina N.V."/>
            <person name="Shmareva M.N."/>
            <person name="Tarlachkov S.V."/>
            <person name="Mustakhimov I."/>
            <person name="Trotsenko Y.A."/>
        </authorList>
    </citation>
    <scope>NUCLEOTIDE SEQUENCE [LARGE SCALE GENOMIC DNA]</scope>
    <source>
        <strain evidence="3 4">PK2</strain>
    </source>
</reference>
<evidence type="ECO:0000313" key="3">
    <source>
        <dbReference type="EMBL" id="ODN68524.1"/>
    </source>
</evidence>
<dbReference type="Gene3D" id="2.40.128.520">
    <property type="match status" value="1"/>
</dbReference>